<feature type="domain" description="Histidine kinase" evidence="16">
    <location>
        <begin position="456"/>
        <end position="673"/>
    </location>
</feature>
<dbReference type="InterPro" id="IPR036097">
    <property type="entry name" value="HisK_dim/P_sf"/>
</dbReference>
<dbReference type="SUPFAM" id="SSF52172">
    <property type="entry name" value="CheY-like"/>
    <property type="match status" value="1"/>
</dbReference>
<keyword evidence="4 13" id="KW-0597">Phosphoprotein</keyword>
<evidence type="ECO:0000256" key="8">
    <source>
        <dbReference type="ARBA" id="ARBA00022777"/>
    </source>
</evidence>
<keyword evidence="11" id="KW-0902">Two-component regulatory system</keyword>
<accession>A0A9X2RG97</accession>
<evidence type="ECO:0000256" key="12">
    <source>
        <dbReference type="ARBA" id="ARBA00023136"/>
    </source>
</evidence>
<dbReference type="SUPFAM" id="SSF47384">
    <property type="entry name" value="Homodimeric domain of signal transducing histidine kinase"/>
    <property type="match status" value="1"/>
</dbReference>
<dbReference type="SMART" id="SM00448">
    <property type="entry name" value="REC"/>
    <property type="match status" value="1"/>
</dbReference>
<dbReference type="InterPro" id="IPR003594">
    <property type="entry name" value="HATPase_dom"/>
</dbReference>
<dbReference type="FunFam" id="3.30.565.10:FF:000010">
    <property type="entry name" value="Sensor histidine kinase RcsC"/>
    <property type="match status" value="1"/>
</dbReference>
<dbReference type="SMART" id="SM00387">
    <property type="entry name" value="HATPase_c"/>
    <property type="match status" value="1"/>
</dbReference>
<keyword evidence="7" id="KW-0547">Nucleotide-binding</keyword>
<keyword evidence="14" id="KW-0175">Coiled coil</keyword>
<dbReference type="PANTHER" id="PTHR45339">
    <property type="entry name" value="HYBRID SIGNAL TRANSDUCTION HISTIDINE KINASE J"/>
    <property type="match status" value="1"/>
</dbReference>
<evidence type="ECO:0000256" key="4">
    <source>
        <dbReference type="ARBA" id="ARBA00022553"/>
    </source>
</evidence>
<dbReference type="Pfam" id="PF02518">
    <property type="entry name" value="HATPase_c"/>
    <property type="match status" value="1"/>
</dbReference>
<dbReference type="Gene3D" id="6.10.340.10">
    <property type="match status" value="1"/>
</dbReference>
<evidence type="ECO:0000259" key="16">
    <source>
        <dbReference type="PROSITE" id="PS50109"/>
    </source>
</evidence>
<dbReference type="InterPro" id="IPR036890">
    <property type="entry name" value="HATPase_C_sf"/>
</dbReference>
<evidence type="ECO:0000256" key="13">
    <source>
        <dbReference type="PROSITE-ProRule" id="PRU00169"/>
    </source>
</evidence>
<sequence length="838" mass="90999">MLAAIAVSVLLSVSVYMLTRAEVEEYWTERLLQTTLSRAERQRTTFENLDTAFGEIRSYHDKVQNRLDPEASWERFETHFPPFGDGTRRSTSALYEGVPDPYGNALWGTAGYFPRAGELTGERRRLVMASFEVINRFGPALHGQVPNLWFFSLEGDVVVFAPDRPDQLMPYRRDLPPDFDFSQQEVFSLASVAEAPERDMRCGRLNPMVYEVDGAKTTLTSSCQIPIDDAEGNHLGSFGVTLPLTGWMNVTVEAGADQNHRFMLMSRRYGLLAHSDLDTGGLPEDVQAMASREDVEGLLGRMTAESGAFRHEETGVLVTYATIDGPDWRLVAVQPMSIVAGAATKAALSAAAAAGLTAVLLLLTIGFATLRMVARPLRQLAGDSQRAISAGNNLKRHTGRSDEIGTLAHALMERDERVQNLVENLEQRVAERTAELDQAKREAETANDAKTAFLATMSHEIRTPMNGVIGMSEALARTELDDEQRGYLDVMQRSGGSLLALIDDILDISKIEAGKLTLEPLPVDPLTLLDEVCGLYQEAADRKGIELLKDTEDLEPGTITTDPLRLRQILSNLVSNAIKFTEQGFVRVSAKSLSGDRLRVAVTDTGPGVPRAMQAAIFNKFEQAENSTTRRFGGTGLGLAISRELAHILGGELYLESEEGQGAVFVLTISGSAASLGQTAAVPTPLPVRTEEGTGSIAGMKLLVAEDLEVNRQVLAAICRPLGVHLTMTGNGREAIDTLATGEFDAVLMDLRMPVMDGLEAMRRIRAGEAGEKGRTIPILALTANAMREHVEESLAAGANAHVAKPVSRSALTKELLRCCGLEGGESAAPTSQPRRPY</sequence>
<dbReference type="Gene3D" id="3.40.50.2300">
    <property type="match status" value="1"/>
</dbReference>
<evidence type="ECO:0000259" key="17">
    <source>
        <dbReference type="PROSITE" id="PS50110"/>
    </source>
</evidence>
<evidence type="ECO:0000256" key="11">
    <source>
        <dbReference type="ARBA" id="ARBA00023012"/>
    </source>
</evidence>
<keyword evidence="10 15" id="KW-1133">Transmembrane helix</keyword>
<comment type="catalytic activity">
    <reaction evidence="1">
        <text>ATP + protein L-histidine = ADP + protein N-phospho-L-histidine.</text>
        <dbReference type="EC" id="2.7.13.3"/>
    </reaction>
</comment>
<evidence type="ECO:0000256" key="15">
    <source>
        <dbReference type="SAM" id="Phobius"/>
    </source>
</evidence>
<protein>
    <recommendedName>
        <fullName evidence="3">histidine kinase</fullName>
        <ecNumber evidence="3">2.7.13.3</ecNumber>
    </recommendedName>
</protein>
<organism evidence="18 19">
    <name type="scientific">Parvularcula maris</name>
    <dbReference type="NCBI Taxonomy" id="2965077"/>
    <lineage>
        <taxon>Bacteria</taxon>
        <taxon>Pseudomonadati</taxon>
        <taxon>Pseudomonadota</taxon>
        <taxon>Alphaproteobacteria</taxon>
        <taxon>Parvularculales</taxon>
        <taxon>Parvularculaceae</taxon>
        <taxon>Parvularcula</taxon>
    </lineage>
</organism>
<feature type="domain" description="Response regulatory" evidence="17">
    <location>
        <begin position="701"/>
        <end position="820"/>
    </location>
</feature>
<dbReference type="CDD" id="cd00082">
    <property type="entry name" value="HisKA"/>
    <property type="match status" value="1"/>
</dbReference>
<keyword evidence="8" id="KW-0418">Kinase</keyword>
<gene>
    <name evidence="18" type="ORF">NOG11_00410</name>
</gene>
<dbReference type="Pfam" id="PF00072">
    <property type="entry name" value="Response_reg"/>
    <property type="match status" value="1"/>
</dbReference>
<dbReference type="InterPro" id="IPR001789">
    <property type="entry name" value="Sig_transdc_resp-reg_receiver"/>
</dbReference>
<dbReference type="Gene3D" id="1.10.287.130">
    <property type="match status" value="1"/>
</dbReference>
<dbReference type="Proteomes" id="UP001142610">
    <property type="component" value="Unassembled WGS sequence"/>
</dbReference>
<dbReference type="PANTHER" id="PTHR45339:SF1">
    <property type="entry name" value="HYBRID SIGNAL TRANSDUCTION HISTIDINE KINASE J"/>
    <property type="match status" value="1"/>
</dbReference>
<evidence type="ECO:0000256" key="10">
    <source>
        <dbReference type="ARBA" id="ARBA00022989"/>
    </source>
</evidence>
<keyword evidence="6 15" id="KW-0812">Transmembrane</keyword>
<dbReference type="EC" id="2.7.13.3" evidence="3"/>
<comment type="caution">
    <text evidence="18">The sequence shown here is derived from an EMBL/GenBank/DDBJ whole genome shotgun (WGS) entry which is preliminary data.</text>
</comment>
<feature type="transmembrane region" description="Helical" evidence="15">
    <location>
        <begin position="346"/>
        <end position="370"/>
    </location>
</feature>
<dbReference type="RefSeq" id="WP_256617643.1">
    <property type="nucleotide sequence ID" value="NZ_JANIBC010000001.1"/>
</dbReference>
<evidence type="ECO:0000313" key="19">
    <source>
        <dbReference type="Proteomes" id="UP001142610"/>
    </source>
</evidence>
<evidence type="ECO:0000256" key="6">
    <source>
        <dbReference type="ARBA" id="ARBA00022692"/>
    </source>
</evidence>
<evidence type="ECO:0000256" key="7">
    <source>
        <dbReference type="ARBA" id="ARBA00022741"/>
    </source>
</evidence>
<keyword evidence="19" id="KW-1185">Reference proteome</keyword>
<name>A0A9X2RG97_9PROT</name>
<evidence type="ECO:0000256" key="14">
    <source>
        <dbReference type="SAM" id="Coils"/>
    </source>
</evidence>
<dbReference type="AlphaFoldDB" id="A0A9X2RG97"/>
<dbReference type="GO" id="GO:0016020">
    <property type="term" value="C:membrane"/>
    <property type="evidence" value="ECO:0007669"/>
    <property type="project" value="UniProtKB-SubCell"/>
</dbReference>
<dbReference type="InterPro" id="IPR003661">
    <property type="entry name" value="HisK_dim/P_dom"/>
</dbReference>
<dbReference type="SMART" id="SM00388">
    <property type="entry name" value="HisKA"/>
    <property type="match status" value="1"/>
</dbReference>
<dbReference type="EMBL" id="JANIBC010000001">
    <property type="protein sequence ID" value="MCQ8183840.1"/>
    <property type="molecule type" value="Genomic_DNA"/>
</dbReference>
<feature type="coiled-coil region" evidence="14">
    <location>
        <begin position="408"/>
        <end position="449"/>
    </location>
</feature>
<reference evidence="18" key="1">
    <citation type="submission" date="2022-07" db="EMBL/GenBank/DDBJ databases">
        <title>Parvularcula maris sp. nov., an algicidal bacterium isolated from seawater.</title>
        <authorList>
            <person name="Li F."/>
        </authorList>
    </citation>
    <scope>NUCLEOTIDE SEQUENCE</scope>
    <source>
        <strain evidence="18">BGMRC 0090</strain>
    </source>
</reference>
<evidence type="ECO:0000256" key="5">
    <source>
        <dbReference type="ARBA" id="ARBA00022679"/>
    </source>
</evidence>
<keyword evidence="12 15" id="KW-0472">Membrane</keyword>
<dbReference type="PROSITE" id="PS50109">
    <property type="entry name" value="HIS_KIN"/>
    <property type="match status" value="1"/>
</dbReference>
<evidence type="ECO:0000256" key="9">
    <source>
        <dbReference type="ARBA" id="ARBA00022840"/>
    </source>
</evidence>
<dbReference type="CDD" id="cd17546">
    <property type="entry name" value="REC_hyHK_CKI1_RcsC-like"/>
    <property type="match status" value="1"/>
</dbReference>
<keyword evidence="5" id="KW-0808">Transferase</keyword>
<dbReference type="GO" id="GO:0000155">
    <property type="term" value="F:phosphorelay sensor kinase activity"/>
    <property type="evidence" value="ECO:0007669"/>
    <property type="project" value="InterPro"/>
</dbReference>
<dbReference type="InterPro" id="IPR005467">
    <property type="entry name" value="His_kinase_dom"/>
</dbReference>
<evidence type="ECO:0000256" key="3">
    <source>
        <dbReference type="ARBA" id="ARBA00012438"/>
    </source>
</evidence>
<evidence type="ECO:0000256" key="1">
    <source>
        <dbReference type="ARBA" id="ARBA00000085"/>
    </source>
</evidence>
<dbReference type="Gene3D" id="3.30.565.10">
    <property type="entry name" value="Histidine kinase-like ATPase, C-terminal domain"/>
    <property type="match status" value="1"/>
</dbReference>
<comment type="subcellular location">
    <subcellularLocation>
        <location evidence="2">Membrane</location>
    </subcellularLocation>
</comment>
<feature type="modified residue" description="4-aspartylphosphate" evidence="13">
    <location>
        <position position="750"/>
    </location>
</feature>
<dbReference type="InterPro" id="IPR004358">
    <property type="entry name" value="Sig_transdc_His_kin-like_C"/>
</dbReference>
<dbReference type="CDD" id="cd16922">
    <property type="entry name" value="HATPase_EvgS-ArcB-TorS-like"/>
    <property type="match status" value="1"/>
</dbReference>
<dbReference type="GO" id="GO:0005524">
    <property type="term" value="F:ATP binding"/>
    <property type="evidence" value="ECO:0007669"/>
    <property type="project" value="UniProtKB-KW"/>
</dbReference>
<evidence type="ECO:0000313" key="18">
    <source>
        <dbReference type="EMBL" id="MCQ8183840.1"/>
    </source>
</evidence>
<dbReference type="Pfam" id="PF00512">
    <property type="entry name" value="HisKA"/>
    <property type="match status" value="1"/>
</dbReference>
<dbReference type="PRINTS" id="PR00344">
    <property type="entry name" value="BCTRLSENSOR"/>
</dbReference>
<proteinExistence type="predicted"/>
<dbReference type="PROSITE" id="PS50110">
    <property type="entry name" value="RESPONSE_REGULATORY"/>
    <property type="match status" value="1"/>
</dbReference>
<dbReference type="SUPFAM" id="SSF55874">
    <property type="entry name" value="ATPase domain of HSP90 chaperone/DNA topoisomerase II/histidine kinase"/>
    <property type="match status" value="1"/>
</dbReference>
<evidence type="ECO:0000256" key="2">
    <source>
        <dbReference type="ARBA" id="ARBA00004370"/>
    </source>
</evidence>
<dbReference type="InterPro" id="IPR011006">
    <property type="entry name" value="CheY-like_superfamily"/>
</dbReference>
<dbReference type="FunFam" id="1.10.287.130:FF:000004">
    <property type="entry name" value="Ethylene receptor 1"/>
    <property type="match status" value="1"/>
</dbReference>
<keyword evidence="9 18" id="KW-0067">ATP-binding</keyword>